<dbReference type="SUPFAM" id="SSF52799">
    <property type="entry name" value="(Phosphotyrosine protein) phosphatases II"/>
    <property type="match status" value="1"/>
</dbReference>
<evidence type="ECO:0000259" key="5">
    <source>
        <dbReference type="PROSITE" id="PS51181"/>
    </source>
</evidence>
<dbReference type="InterPro" id="IPR029023">
    <property type="entry name" value="Tensin_phosphatase"/>
</dbReference>
<evidence type="ECO:0000313" key="7">
    <source>
        <dbReference type="Proteomes" id="UP001480595"/>
    </source>
</evidence>
<feature type="region of interest" description="Disordered" evidence="3">
    <location>
        <begin position="301"/>
        <end position="417"/>
    </location>
</feature>
<protein>
    <recommendedName>
        <fullName evidence="1">phosphatidylinositol-3,4,5-trisphosphate 3-phosphatase</fullName>
        <ecNumber evidence="1">3.1.3.67</ecNumber>
    </recommendedName>
</protein>
<reference evidence="6 7" key="1">
    <citation type="submission" date="2023-01" db="EMBL/GenBank/DDBJ databases">
        <title>Analysis of 21 Apiospora genomes using comparative genomics revels a genus with tremendous synthesis potential of carbohydrate active enzymes and secondary metabolites.</title>
        <authorList>
            <person name="Sorensen T."/>
        </authorList>
    </citation>
    <scope>NUCLEOTIDE SEQUENCE [LARGE SCALE GENOMIC DNA]</scope>
    <source>
        <strain evidence="6 7">CBS 135458</strain>
    </source>
</reference>
<keyword evidence="7" id="KW-1185">Reference proteome</keyword>
<dbReference type="InterPro" id="IPR051281">
    <property type="entry name" value="Dual-spec_lipid-protein_phosph"/>
</dbReference>
<dbReference type="PANTHER" id="PTHR12305:SF81">
    <property type="entry name" value="PHOSPHATIDYLINOSITOL 3,4,5-TRISPHOSPHATE 3-PHOSPHATASE AND DUAL-SPECIFICITY PROTEIN PHOSPHATASE PTEN"/>
    <property type="match status" value="1"/>
</dbReference>
<dbReference type="InterPro" id="IPR000387">
    <property type="entry name" value="Tyr_Pase_dom"/>
</dbReference>
<dbReference type="RefSeq" id="XP_066722745.1">
    <property type="nucleotide sequence ID" value="XM_066852113.1"/>
</dbReference>
<dbReference type="CDD" id="cd14497">
    <property type="entry name" value="PTP_PTEN-like"/>
    <property type="match status" value="1"/>
</dbReference>
<dbReference type="PROSITE" id="PS51181">
    <property type="entry name" value="PPASE_TENSIN"/>
    <property type="match status" value="1"/>
</dbReference>
<dbReference type="PROSITE" id="PS50056">
    <property type="entry name" value="TYR_PHOSPHATASE_2"/>
    <property type="match status" value="1"/>
</dbReference>
<dbReference type="Proteomes" id="UP001480595">
    <property type="component" value="Unassembled WGS sequence"/>
</dbReference>
<feature type="domain" description="Tyrosine specific protein phosphatases" evidence="4">
    <location>
        <begin position="121"/>
        <end position="183"/>
    </location>
</feature>
<dbReference type="EC" id="3.1.3.67" evidence="1"/>
<dbReference type="PROSITE" id="PS00383">
    <property type="entry name" value="TYR_PHOSPHATASE_1"/>
    <property type="match status" value="1"/>
</dbReference>
<organism evidence="6 7">
    <name type="scientific">Apiospora phragmitis</name>
    <dbReference type="NCBI Taxonomy" id="2905665"/>
    <lineage>
        <taxon>Eukaryota</taxon>
        <taxon>Fungi</taxon>
        <taxon>Dikarya</taxon>
        <taxon>Ascomycota</taxon>
        <taxon>Pezizomycotina</taxon>
        <taxon>Sordariomycetes</taxon>
        <taxon>Xylariomycetidae</taxon>
        <taxon>Amphisphaeriales</taxon>
        <taxon>Apiosporaceae</taxon>
        <taxon>Apiospora</taxon>
    </lineage>
</organism>
<evidence type="ECO:0000256" key="2">
    <source>
        <dbReference type="ARBA" id="ARBA00022801"/>
    </source>
</evidence>
<comment type="caution">
    <text evidence="6">The sequence shown here is derived from an EMBL/GenBank/DDBJ whole genome shotgun (WGS) entry which is preliminary data.</text>
</comment>
<feature type="compositionally biased region" description="Polar residues" evidence="3">
    <location>
        <begin position="301"/>
        <end position="313"/>
    </location>
</feature>
<dbReference type="InterPro" id="IPR016130">
    <property type="entry name" value="Tyr_Pase_AS"/>
</dbReference>
<feature type="region of interest" description="Disordered" evidence="3">
    <location>
        <begin position="509"/>
        <end position="662"/>
    </location>
</feature>
<sequence>MASLLRQIVAGPRSKHPEAGLDLCYVTDNIVATSGPSQTYPQRAYRNPLDRLFRAEGTGYPDNLVYNRIRHYPWPDHHPPPFRLVPMIMGSMRNWLSGNDLDADGVAGSSSSKQEANGSNDNSHKLLEKVLDTWKGDGKKNERIVVVHCKAGKGRSGSMACSYLISQCGWTPEEALARFTERRMRPKFGPGVSIPSQLRWIGYVDRWTKGGKKYVDRELEIVEVHVWGLRNGVKLCVEGFVDEGKKIKVFHTFHRNERLVVEGGAPGSTGFMDSIYDMAGYGMSPGTEKEILDEARETDVQNGTNFTGQSPVQSPVAKSPDNNTPVATGSSTPTVPEDAKTSRTHTPKLISRNMSTHSIKDKMPSRSKSKKQPKSSGIFVEDAAAEAEASKAESSKSSPPEENVDPEPGGQAVIFKPHEPIRLPTSDVNIDLERRNRAPSSMGLTMVTAVAHVWFNAFFEGNGPERDGRPETNGVFEIEWDKMDGIKGSSRKGTRAADRIAVVWRSVVPEKGEGAEAAPDGKVAGDEIDEPGVDSPVPQMEPADWKGDNAEDPAQDKKLGLRISSPDSAEVSRASSILGGEDAKGQKDDDADSFEGLKSDMPGANIGGSSSSRGEAAAATGEEKENRGRAASKEIEDNKLEAYAEKLPSPNGGEDSKGAASK</sequence>
<dbReference type="Gene3D" id="3.90.190.10">
    <property type="entry name" value="Protein tyrosine phosphatase superfamily"/>
    <property type="match status" value="1"/>
</dbReference>
<dbReference type="InterPro" id="IPR029021">
    <property type="entry name" value="Prot-tyrosine_phosphatase-like"/>
</dbReference>
<dbReference type="PANTHER" id="PTHR12305">
    <property type="entry name" value="PHOSPHATASE WITH HOMOLOGY TO TENSIN"/>
    <property type="match status" value="1"/>
</dbReference>
<dbReference type="Pfam" id="PF00782">
    <property type="entry name" value="DSPc"/>
    <property type="match status" value="1"/>
</dbReference>
<evidence type="ECO:0000259" key="4">
    <source>
        <dbReference type="PROSITE" id="PS50056"/>
    </source>
</evidence>
<dbReference type="EMBL" id="JAQQWL010000001">
    <property type="protein sequence ID" value="KAK8091199.1"/>
    <property type="molecule type" value="Genomic_DNA"/>
</dbReference>
<accession>A0ABR1X772</accession>
<feature type="compositionally biased region" description="Basic and acidic residues" evidence="3">
    <location>
        <begin position="621"/>
        <end position="644"/>
    </location>
</feature>
<gene>
    <name evidence="6" type="ORF">PG994_000704</name>
</gene>
<feature type="domain" description="Phosphatase tensin-type" evidence="5">
    <location>
        <begin position="12"/>
        <end position="211"/>
    </location>
</feature>
<name>A0ABR1X772_9PEZI</name>
<proteinExistence type="predicted"/>
<feature type="compositionally biased region" description="Polar residues" evidence="3">
    <location>
        <begin position="320"/>
        <end position="334"/>
    </location>
</feature>
<dbReference type="GeneID" id="92085176"/>
<keyword evidence="2" id="KW-0378">Hydrolase</keyword>
<evidence type="ECO:0000256" key="1">
    <source>
        <dbReference type="ARBA" id="ARBA00013015"/>
    </source>
</evidence>
<feature type="compositionally biased region" description="Basic and acidic residues" evidence="3">
    <location>
        <begin position="543"/>
        <end position="559"/>
    </location>
</feature>
<dbReference type="InterPro" id="IPR000340">
    <property type="entry name" value="Dual-sp_phosphatase_cat-dom"/>
</dbReference>
<feature type="compositionally biased region" description="Low complexity" evidence="3">
    <location>
        <begin position="607"/>
        <end position="620"/>
    </location>
</feature>
<evidence type="ECO:0000256" key="3">
    <source>
        <dbReference type="SAM" id="MobiDB-lite"/>
    </source>
</evidence>
<evidence type="ECO:0000313" key="6">
    <source>
        <dbReference type="EMBL" id="KAK8091199.1"/>
    </source>
</evidence>